<proteinExistence type="evidence at transcript level"/>
<dbReference type="InterPro" id="IPR042185">
    <property type="entry name" value="Serpin_sf_2"/>
</dbReference>
<evidence type="ECO:0000259" key="8">
    <source>
        <dbReference type="SMART" id="SM00093"/>
    </source>
</evidence>
<dbReference type="CDD" id="cd19590">
    <property type="entry name" value="serpin_thermopin-like"/>
    <property type="match status" value="1"/>
</dbReference>
<dbReference type="SUPFAM" id="SSF56574">
    <property type="entry name" value="Serpins"/>
    <property type="match status" value="1"/>
</dbReference>
<dbReference type="AlphaFoldDB" id="A0A131XI58"/>
<dbReference type="InterPro" id="IPR000215">
    <property type="entry name" value="Serpin_fam"/>
</dbReference>
<feature type="domain" description="Serpin" evidence="8">
    <location>
        <begin position="19"/>
        <end position="380"/>
    </location>
</feature>
<evidence type="ECO:0000313" key="9">
    <source>
        <dbReference type="EMBL" id="JAP67234.1"/>
    </source>
</evidence>
<name>A0A131XI58_9ACAR</name>
<accession>A0A131XI58</accession>
<evidence type="ECO:0000256" key="1">
    <source>
        <dbReference type="ARBA" id="ARBA00004613"/>
    </source>
</evidence>
<keyword evidence="5" id="KW-0722">Serine protease inhibitor</keyword>
<dbReference type="InterPro" id="IPR042178">
    <property type="entry name" value="Serpin_sf_1"/>
</dbReference>
<dbReference type="Pfam" id="PF00079">
    <property type="entry name" value="Serpin"/>
    <property type="match status" value="1"/>
</dbReference>
<dbReference type="GO" id="GO:0005615">
    <property type="term" value="C:extracellular space"/>
    <property type="evidence" value="ECO:0007669"/>
    <property type="project" value="InterPro"/>
</dbReference>
<dbReference type="SMART" id="SM00093">
    <property type="entry name" value="SERPIN"/>
    <property type="match status" value="1"/>
</dbReference>
<dbReference type="Gene3D" id="2.30.39.10">
    <property type="entry name" value="Alpha-1-antitrypsin, domain 1"/>
    <property type="match status" value="1"/>
</dbReference>
<keyword evidence="3" id="KW-0964">Secreted</keyword>
<dbReference type="InterPro" id="IPR023796">
    <property type="entry name" value="Serpin_dom"/>
</dbReference>
<keyword evidence="4" id="KW-0646">Protease inhibitor</keyword>
<evidence type="ECO:0000256" key="4">
    <source>
        <dbReference type="ARBA" id="ARBA00022690"/>
    </source>
</evidence>
<comment type="similarity">
    <text evidence="2 7">Belongs to the serpin family.</text>
</comment>
<dbReference type="InterPro" id="IPR036186">
    <property type="entry name" value="Serpin_sf"/>
</dbReference>
<dbReference type="Gene3D" id="3.30.497.10">
    <property type="entry name" value="Antithrombin, subunit I, domain 2"/>
    <property type="match status" value="1"/>
</dbReference>
<protein>
    <submittedName>
        <fullName evidence="9">Putative serpin</fullName>
    </submittedName>
</protein>
<sequence>MSETMSSSPLGDSLLKFSLDLYKQLASKSSSSGNIFYSPLSISAALSMALAGARNATAKQIADVLHVDSEEVHKHFATFISKLSGFAPDVKLHVANRMYSEQTFPVQESYLALLRDSYGTTIESVDFRTQYEKVRQQVNAWVEQATESKIRDLLPSGSVDDLTTLILVNAIYFKGLWHSQFNPKSTHSSTFLLDKKNKKEIDMMYQKNDYKMARSEELGVTALEIPYRGGKTSMVILLPNDVEGLSQVEDRLTSQKLSEFMKTLHICSDVKLYLPKFKLEQAINLKDTLTAMGIAEFFTPSADLTGINASGKLMASEVFHKAFVEVNEEGTEAAAATGIAMMSYCMPVDDIRFVVDHPFIFIIRSHDPDVVLFMGSVRQL</sequence>
<dbReference type="InterPro" id="IPR023795">
    <property type="entry name" value="Serpin_CS"/>
</dbReference>
<evidence type="ECO:0000256" key="7">
    <source>
        <dbReference type="RuleBase" id="RU000411"/>
    </source>
</evidence>
<dbReference type="EMBL" id="GEFH01001347">
    <property type="protein sequence ID" value="JAP67234.1"/>
    <property type="molecule type" value="mRNA"/>
</dbReference>
<evidence type="ECO:0000256" key="3">
    <source>
        <dbReference type="ARBA" id="ARBA00022525"/>
    </source>
</evidence>
<keyword evidence="6" id="KW-0325">Glycoprotein</keyword>
<comment type="subcellular location">
    <subcellularLocation>
        <location evidence="1">Secreted</location>
    </subcellularLocation>
</comment>
<dbReference type="PANTHER" id="PTHR11461:SF211">
    <property type="entry name" value="GH10112P-RELATED"/>
    <property type="match status" value="1"/>
</dbReference>
<dbReference type="PANTHER" id="PTHR11461">
    <property type="entry name" value="SERINE PROTEASE INHIBITOR, SERPIN"/>
    <property type="match status" value="1"/>
</dbReference>
<evidence type="ECO:0000256" key="2">
    <source>
        <dbReference type="ARBA" id="ARBA00009500"/>
    </source>
</evidence>
<organism evidence="9">
    <name type="scientific">Hyalomma excavatum</name>
    <dbReference type="NCBI Taxonomy" id="257692"/>
    <lineage>
        <taxon>Eukaryota</taxon>
        <taxon>Metazoa</taxon>
        <taxon>Ecdysozoa</taxon>
        <taxon>Arthropoda</taxon>
        <taxon>Chelicerata</taxon>
        <taxon>Arachnida</taxon>
        <taxon>Acari</taxon>
        <taxon>Parasitiformes</taxon>
        <taxon>Ixodida</taxon>
        <taxon>Ixodoidea</taxon>
        <taxon>Ixodidae</taxon>
        <taxon>Hyalomminae</taxon>
        <taxon>Hyalomma</taxon>
    </lineage>
</organism>
<dbReference type="GO" id="GO:0004867">
    <property type="term" value="F:serine-type endopeptidase inhibitor activity"/>
    <property type="evidence" value="ECO:0007669"/>
    <property type="project" value="UniProtKB-KW"/>
</dbReference>
<evidence type="ECO:0000256" key="6">
    <source>
        <dbReference type="ARBA" id="ARBA00023180"/>
    </source>
</evidence>
<dbReference type="PROSITE" id="PS00284">
    <property type="entry name" value="SERPIN"/>
    <property type="match status" value="1"/>
</dbReference>
<evidence type="ECO:0000256" key="5">
    <source>
        <dbReference type="ARBA" id="ARBA00022900"/>
    </source>
</evidence>
<reference evidence="9" key="1">
    <citation type="journal article" date="2017" name="Ticks Tick Borne Dis.">
        <title>An insight into the sialome of Hyalomma excavatum.</title>
        <authorList>
            <person name="Ribeiro J.M."/>
            <person name="Slovak M."/>
            <person name="Francischetti I.M."/>
        </authorList>
    </citation>
    <scope>NUCLEOTIDE SEQUENCE</scope>
    <source>
        <strain evidence="9">Samish</strain>
        <tissue evidence="9">Salivary glands</tissue>
    </source>
</reference>